<dbReference type="InterPro" id="IPR045189">
    <property type="entry name" value="UBR4-like"/>
</dbReference>
<evidence type="ECO:0000313" key="4">
    <source>
        <dbReference type="EMBL" id="CAD8393026.1"/>
    </source>
</evidence>
<dbReference type="GO" id="GO:0008270">
    <property type="term" value="F:zinc ion binding"/>
    <property type="evidence" value="ECO:0007669"/>
    <property type="project" value="UniProtKB-KW"/>
</dbReference>
<dbReference type="PANTHER" id="PTHR21725">
    <property type="entry name" value="E3 UBIQUITIN-PROTEIN LIGASE UBR4"/>
    <property type="match status" value="1"/>
</dbReference>
<dbReference type="Pfam" id="PF13764">
    <property type="entry name" value="E3_UbLigase_R4"/>
    <property type="match status" value="1"/>
</dbReference>
<dbReference type="AlphaFoldDB" id="A0A7S0BFW7"/>
<accession>A0A7S0BFW7</accession>
<keyword evidence="1" id="KW-0479">Metal-binding</keyword>
<sequence length="416" mass="46773">MVLPKIETEVKKFRKEIKDARRAAAAARRRAVLEEAGVVSMGEDTGSSSQQQLSASSVPKCIVMEGIEEEKGPTCLVCRDGFQSKPDEILGLYVFCKRVAVSARKTEEDTTNVATWSSGDYQLNFFYTTVTHLNAIHYSCHRESVRLDRSSSRPRDEWEGSALRNSQTKCNNLFPLEPPTIVVGALPNVQPSVTKTSRRGYSDAIDQYFFRNHALGNSGLTQLQLLLHDLGSSIFRFGAGDMTAFSRDTQGGGAHSNASLIPYFVQLGLHLESSHEDEVTSMSETLKVFLETGGDELAYYLSFSICFLSVEDWLEIAPAFLRHAQKELGTEKALSTIAFVHMVQRFFKQDLGEKWKLLFRQQLAKGVYFSEKVQELLQFYEGHKVYDNESFMKAIESAQTHPEERMGFLEALRSVL</sequence>
<evidence type="ECO:0000256" key="1">
    <source>
        <dbReference type="PROSITE-ProRule" id="PRU01388"/>
    </source>
</evidence>
<dbReference type="PROSITE" id="PS52043">
    <property type="entry name" value="UBR4_E3"/>
    <property type="match status" value="1"/>
</dbReference>
<name>A0A7S0BFW7_9RHOD</name>
<gene>
    <name evidence="4" type="ORF">RMAR0315_LOCUS3011</name>
</gene>
<keyword evidence="2" id="KW-0175">Coiled coil</keyword>
<reference evidence="4" key="1">
    <citation type="submission" date="2021-01" db="EMBL/GenBank/DDBJ databases">
        <authorList>
            <person name="Corre E."/>
            <person name="Pelletier E."/>
            <person name="Niang G."/>
            <person name="Scheremetjew M."/>
            <person name="Finn R."/>
            <person name="Kale V."/>
            <person name="Holt S."/>
            <person name="Cochrane G."/>
            <person name="Meng A."/>
            <person name="Brown T."/>
            <person name="Cohen L."/>
        </authorList>
    </citation>
    <scope>NUCLEOTIDE SEQUENCE</scope>
    <source>
        <strain evidence="4">UTEX LB 2760</strain>
    </source>
</reference>
<feature type="domain" description="E3 ubiquitin ligase UBR4 C-terminal" evidence="3">
    <location>
        <begin position="5"/>
        <end position="322"/>
    </location>
</feature>
<comment type="similarity">
    <text evidence="1">Belongs to the UBR4 family.</text>
</comment>
<feature type="region of interest" description="UBR4 E3 catalytic module" evidence="1">
    <location>
        <begin position="1"/>
        <end position="416"/>
    </location>
</feature>
<evidence type="ECO:0000256" key="2">
    <source>
        <dbReference type="SAM" id="Coils"/>
    </source>
</evidence>
<dbReference type="EMBL" id="HBEK01005396">
    <property type="protein sequence ID" value="CAD8393026.1"/>
    <property type="molecule type" value="Transcribed_RNA"/>
</dbReference>
<protein>
    <recommendedName>
        <fullName evidence="3">E3 ubiquitin ligase UBR4 C-terminal domain-containing protein</fullName>
    </recommendedName>
</protein>
<feature type="coiled-coil region" evidence="2">
    <location>
        <begin position="3"/>
        <end position="30"/>
    </location>
</feature>
<evidence type="ECO:0000259" key="3">
    <source>
        <dbReference type="Pfam" id="PF13764"/>
    </source>
</evidence>
<keyword evidence="1" id="KW-0862">Zinc</keyword>
<dbReference type="InterPro" id="IPR025704">
    <property type="entry name" value="E3_Ub_ligase_UBR4_C"/>
</dbReference>
<organism evidence="4">
    <name type="scientific">Rhodosorus marinus</name>
    <dbReference type="NCBI Taxonomy" id="101924"/>
    <lineage>
        <taxon>Eukaryota</taxon>
        <taxon>Rhodophyta</taxon>
        <taxon>Stylonematophyceae</taxon>
        <taxon>Stylonematales</taxon>
        <taxon>Stylonemataceae</taxon>
        <taxon>Rhodosorus</taxon>
    </lineage>
</organism>
<keyword evidence="1" id="KW-0863">Zinc-finger</keyword>
<proteinExistence type="inferred from homology"/>
<dbReference type="PANTHER" id="PTHR21725:SF1">
    <property type="entry name" value="E3 UBIQUITIN-PROTEIN LIGASE UBR4"/>
    <property type="match status" value="1"/>
</dbReference>